<protein>
    <submittedName>
        <fullName evidence="1">Uncharacterized protein</fullName>
    </submittedName>
</protein>
<sequence length="66" mass="7271">MSEEYQKYQDLGEALYGLSEPISPIPTSEAGVAVSEAVHIYQALLTCSTASLTERIFIWSGMRPSF</sequence>
<proteinExistence type="predicted"/>
<dbReference type="AlphaFoldDB" id="A0A0C3PM61"/>
<name>A0A0C3PM61_PISTI</name>
<accession>A0A0C3PM61</accession>
<dbReference type="InParanoid" id="A0A0C3PM61"/>
<dbReference type="EMBL" id="KN831953">
    <property type="protein sequence ID" value="KIO09861.1"/>
    <property type="molecule type" value="Genomic_DNA"/>
</dbReference>
<dbReference type="Proteomes" id="UP000054217">
    <property type="component" value="Unassembled WGS sequence"/>
</dbReference>
<organism evidence="1 2">
    <name type="scientific">Pisolithus tinctorius Marx 270</name>
    <dbReference type="NCBI Taxonomy" id="870435"/>
    <lineage>
        <taxon>Eukaryota</taxon>
        <taxon>Fungi</taxon>
        <taxon>Dikarya</taxon>
        <taxon>Basidiomycota</taxon>
        <taxon>Agaricomycotina</taxon>
        <taxon>Agaricomycetes</taxon>
        <taxon>Agaricomycetidae</taxon>
        <taxon>Boletales</taxon>
        <taxon>Sclerodermatineae</taxon>
        <taxon>Pisolithaceae</taxon>
        <taxon>Pisolithus</taxon>
    </lineage>
</organism>
<dbReference type="HOGENOM" id="CLU_2832179_0_0_1"/>
<reference evidence="1 2" key="1">
    <citation type="submission" date="2014-04" db="EMBL/GenBank/DDBJ databases">
        <authorList>
            <consortium name="DOE Joint Genome Institute"/>
            <person name="Kuo A."/>
            <person name="Kohler A."/>
            <person name="Costa M.D."/>
            <person name="Nagy L.G."/>
            <person name="Floudas D."/>
            <person name="Copeland A."/>
            <person name="Barry K.W."/>
            <person name="Cichocki N."/>
            <person name="Veneault-Fourrey C."/>
            <person name="LaButti K."/>
            <person name="Lindquist E.A."/>
            <person name="Lipzen A."/>
            <person name="Lundell T."/>
            <person name="Morin E."/>
            <person name="Murat C."/>
            <person name="Sun H."/>
            <person name="Tunlid A."/>
            <person name="Henrissat B."/>
            <person name="Grigoriev I.V."/>
            <person name="Hibbett D.S."/>
            <person name="Martin F."/>
            <person name="Nordberg H.P."/>
            <person name="Cantor M.N."/>
            <person name="Hua S.X."/>
        </authorList>
    </citation>
    <scope>NUCLEOTIDE SEQUENCE [LARGE SCALE GENOMIC DNA]</scope>
    <source>
        <strain evidence="1 2">Marx 270</strain>
    </source>
</reference>
<evidence type="ECO:0000313" key="2">
    <source>
        <dbReference type="Proteomes" id="UP000054217"/>
    </source>
</evidence>
<reference evidence="2" key="2">
    <citation type="submission" date="2015-01" db="EMBL/GenBank/DDBJ databases">
        <title>Evolutionary Origins and Diversification of the Mycorrhizal Mutualists.</title>
        <authorList>
            <consortium name="DOE Joint Genome Institute"/>
            <consortium name="Mycorrhizal Genomics Consortium"/>
            <person name="Kohler A."/>
            <person name="Kuo A."/>
            <person name="Nagy L.G."/>
            <person name="Floudas D."/>
            <person name="Copeland A."/>
            <person name="Barry K.W."/>
            <person name="Cichocki N."/>
            <person name="Veneault-Fourrey C."/>
            <person name="LaButti K."/>
            <person name="Lindquist E.A."/>
            <person name="Lipzen A."/>
            <person name="Lundell T."/>
            <person name="Morin E."/>
            <person name="Murat C."/>
            <person name="Riley R."/>
            <person name="Ohm R."/>
            <person name="Sun H."/>
            <person name="Tunlid A."/>
            <person name="Henrissat B."/>
            <person name="Grigoriev I.V."/>
            <person name="Hibbett D.S."/>
            <person name="Martin F."/>
        </authorList>
    </citation>
    <scope>NUCLEOTIDE SEQUENCE [LARGE SCALE GENOMIC DNA]</scope>
    <source>
        <strain evidence="2">Marx 270</strain>
    </source>
</reference>
<gene>
    <name evidence="1" type="ORF">M404DRAFT_995855</name>
</gene>
<keyword evidence="2" id="KW-1185">Reference proteome</keyword>
<evidence type="ECO:0000313" key="1">
    <source>
        <dbReference type="EMBL" id="KIO09861.1"/>
    </source>
</evidence>